<accession>A0ABZ1UI72</accession>
<dbReference type="PANTHER" id="PTHR12558:SF13">
    <property type="entry name" value="CELL DIVISION CYCLE PROTEIN 27 HOMOLOG"/>
    <property type="match status" value="1"/>
</dbReference>
<dbReference type="PANTHER" id="PTHR12558">
    <property type="entry name" value="CELL DIVISION CYCLE 16,23,27"/>
    <property type="match status" value="1"/>
</dbReference>
<dbReference type="Pfam" id="PF14559">
    <property type="entry name" value="TPR_19"/>
    <property type="match status" value="1"/>
</dbReference>
<dbReference type="Pfam" id="PF13432">
    <property type="entry name" value="TPR_16"/>
    <property type="match status" value="2"/>
</dbReference>
<dbReference type="Proteomes" id="UP000321323">
    <property type="component" value="Chromosome"/>
</dbReference>
<gene>
    <name evidence="1" type="ORF">E7V67_022400</name>
</gene>
<dbReference type="InterPro" id="IPR019734">
    <property type="entry name" value="TPR_rpt"/>
</dbReference>
<protein>
    <submittedName>
        <fullName evidence="1">Tetratricopeptide repeat protein</fullName>
    </submittedName>
</protein>
<dbReference type="SMART" id="SM00028">
    <property type="entry name" value="TPR"/>
    <property type="match status" value="3"/>
</dbReference>
<dbReference type="InterPro" id="IPR011990">
    <property type="entry name" value="TPR-like_helical_dom_sf"/>
</dbReference>
<reference evidence="1 2" key="1">
    <citation type="journal article" date="2019" name="Int. J. Syst. Evol. Microbiol.">
        <title>The Draft Whole-Genome Sequence of the Antibiotic Producer Empedobacter haloabium ATCC 31962 Provides Indications for Its Taxonomic Reclassification.</title>
        <authorList>
            <person name="Miess H."/>
            <person name="Arlt P."/>
            <person name="Apel A.K."/>
            <person name="Weber T."/>
            <person name="Nieselt K."/>
            <person name="Hanssen F."/>
            <person name="Czemmel S."/>
            <person name="Nahnsen S."/>
            <person name="Gross H."/>
        </authorList>
    </citation>
    <scope>NUCLEOTIDE SEQUENCE [LARGE SCALE GENOMIC DNA]</scope>
    <source>
        <strain evidence="1 2">ATCC 31962</strain>
    </source>
</reference>
<dbReference type="EMBL" id="CP136508">
    <property type="protein sequence ID" value="WUR12426.1"/>
    <property type="molecule type" value="Genomic_DNA"/>
</dbReference>
<name>A0ABZ1UI72_9BURK</name>
<keyword evidence="2" id="KW-1185">Reference proteome</keyword>
<proteinExistence type="predicted"/>
<sequence length="382" mass="40916">MQQQDTRLAAALGQLERTETYLASDPANPHLLAAAIDQALAAQQPERAARHAEAAVERCPHDDFLRARLGNARLAQQRWPEAADVFDALVQRHADPALAYGAAYARYRQGLYQAAYDTLAPFAPREDLFPAAATLLVQVLHQLGDPEQALALAQAHRAHCGGDAAFLGAASLAALDSGDVAAARELCDAALAGGQRQAEALVTAGSLALGEVDEATAVRLLNEVLATRPEEGRAWSALGMATLLQRDLPTARKQLETALRFMPGHIGTWHSLGWCCLFAGDHAGARDAFTTALELDRNFGESHGGIAVVQALAGQRDEAQKSIDRALGLDPQGLAARYAQMVLGGQTEDPQRFRQLAMRIMQSRQGVNGRNLADLAKAYEAR</sequence>
<dbReference type="SUPFAM" id="SSF48452">
    <property type="entry name" value="TPR-like"/>
    <property type="match status" value="1"/>
</dbReference>
<evidence type="ECO:0000313" key="1">
    <source>
        <dbReference type="EMBL" id="WUR12426.1"/>
    </source>
</evidence>
<evidence type="ECO:0000313" key="2">
    <source>
        <dbReference type="Proteomes" id="UP000321323"/>
    </source>
</evidence>
<organism evidence="1 2">
    <name type="scientific">[Empedobacter] haloabium</name>
    <dbReference type="NCBI Taxonomy" id="592317"/>
    <lineage>
        <taxon>Bacteria</taxon>
        <taxon>Pseudomonadati</taxon>
        <taxon>Pseudomonadota</taxon>
        <taxon>Betaproteobacteria</taxon>
        <taxon>Burkholderiales</taxon>
        <taxon>Oxalobacteraceae</taxon>
        <taxon>Telluria group</taxon>
        <taxon>Telluria group incertae sedis</taxon>
    </lineage>
</organism>
<dbReference type="Gene3D" id="1.25.40.10">
    <property type="entry name" value="Tetratricopeptide repeat domain"/>
    <property type="match status" value="2"/>
</dbReference>